<sequence length="347" mass="39295">MKLRRLCCNDLPPCNSSAHSNCSLDGDGTFSTAVSDQGGEDELLLPTFSTASKVRVIVTLTIFLISSYLNLTVLCGALRRKGTGRSHIRTLIVNLSCADLLVTFIVMPLDAAWNITVQWYAGDSFCKLLMFLKLLSMYSCAFITVVISLDRYCAILYPLGISRANERNRTMLIGAWIMSVTLATPQLFLFHTVSIAVPAPFTQCVTHGSFKEPWQEKVYFFFTFLWLFLLPLIIMIFCYTSILISVTRKMTVNGDVFSKDADSRCNKNYIPKVRMKTLKMTIVLVSTFIICWTPYYILGFWYNFFPAMINKKELPESINHALFTFGMLNCFVDPIVSRIGYLRLSNG</sequence>
<evidence type="ECO:0000256" key="2">
    <source>
        <dbReference type="ARBA" id="ARBA00022475"/>
    </source>
</evidence>
<feature type="transmembrane region" description="Helical" evidence="12">
    <location>
        <begin position="90"/>
        <end position="109"/>
    </location>
</feature>
<evidence type="ECO:0000259" key="13">
    <source>
        <dbReference type="PROSITE" id="PS50262"/>
    </source>
</evidence>
<reference evidence="14 15" key="1">
    <citation type="journal article" date="2018" name="Nat. Ecol. Evol.">
        <title>Shark genomes provide insights into elasmobranch evolution and the origin of vertebrates.</title>
        <authorList>
            <person name="Hara Y"/>
            <person name="Yamaguchi K"/>
            <person name="Onimaru K"/>
            <person name="Kadota M"/>
            <person name="Koyanagi M"/>
            <person name="Keeley SD"/>
            <person name="Tatsumi K"/>
            <person name="Tanaka K"/>
            <person name="Motone F"/>
            <person name="Kageyama Y"/>
            <person name="Nozu R"/>
            <person name="Adachi N"/>
            <person name="Nishimura O"/>
            <person name="Nakagawa R"/>
            <person name="Tanegashima C"/>
            <person name="Kiyatake I"/>
            <person name="Matsumoto R"/>
            <person name="Murakumo K"/>
            <person name="Nishida K"/>
            <person name="Terakita A"/>
            <person name="Kuratani S"/>
            <person name="Sato K"/>
            <person name="Hyodo S Kuraku.S."/>
        </authorList>
    </citation>
    <scope>NUCLEOTIDE SEQUENCE [LARGE SCALE GENOMIC DNA]</scope>
</reference>
<gene>
    <name evidence="14" type="ORF">scyTo_0016114</name>
</gene>
<keyword evidence="7 12" id="KW-0472">Membrane</keyword>
<comment type="subcellular location">
    <subcellularLocation>
        <location evidence="1">Cell membrane</location>
        <topology evidence="1">Multi-pass membrane protein</topology>
    </subcellularLocation>
</comment>
<evidence type="ECO:0000256" key="5">
    <source>
        <dbReference type="ARBA" id="ARBA00022989"/>
    </source>
</evidence>
<evidence type="ECO:0000313" key="15">
    <source>
        <dbReference type="Proteomes" id="UP000288216"/>
    </source>
</evidence>
<organism evidence="14 15">
    <name type="scientific">Scyliorhinus torazame</name>
    <name type="common">Cloudy catshark</name>
    <name type="synonym">Catulus torazame</name>
    <dbReference type="NCBI Taxonomy" id="75743"/>
    <lineage>
        <taxon>Eukaryota</taxon>
        <taxon>Metazoa</taxon>
        <taxon>Chordata</taxon>
        <taxon>Craniata</taxon>
        <taxon>Vertebrata</taxon>
        <taxon>Chondrichthyes</taxon>
        <taxon>Elasmobranchii</taxon>
        <taxon>Galeomorphii</taxon>
        <taxon>Galeoidea</taxon>
        <taxon>Carcharhiniformes</taxon>
        <taxon>Scyliorhinidae</taxon>
        <taxon>Scyliorhinus</taxon>
    </lineage>
</organism>
<feature type="transmembrane region" description="Helical" evidence="12">
    <location>
        <begin position="170"/>
        <end position="190"/>
    </location>
</feature>
<protein>
    <recommendedName>
        <fullName evidence="11">Type II GnRH receptor</fullName>
    </recommendedName>
</protein>
<dbReference type="PRINTS" id="PR00237">
    <property type="entry name" value="GPCRRHODOPSN"/>
</dbReference>
<feature type="transmembrane region" description="Helical" evidence="12">
    <location>
        <begin position="322"/>
        <end position="341"/>
    </location>
</feature>
<dbReference type="InterPro" id="IPR000276">
    <property type="entry name" value="GPCR_Rhodpsn"/>
</dbReference>
<evidence type="ECO:0000256" key="12">
    <source>
        <dbReference type="SAM" id="Phobius"/>
    </source>
</evidence>
<accession>A0A401Q440</accession>
<feature type="transmembrane region" description="Helical" evidence="12">
    <location>
        <begin position="218"/>
        <end position="240"/>
    </location>
</feature>
<dbReference type="SUPFAM" id="SSF81321">
    <property type="entry name" value="Family A G protein-coupled receptor-like"/>
    <property type="match status" value="1"/>
</dbReference>
<dbReference type="GO" id="GO:0016500">
    <property type="term" value="F:protein-hormone receptor activity"/>
    <property type="evidence" value="ECO:0007669"/>
    <property type="project" value="InterPro"/>
</dbReference>
<evidence type="ECO:0000256" key="11">
    <source>
        <dbReference type="ARBA" id="ARBA00082552"/>
    </source>
</evidence>
<feature type="transmembrane region" description="Helical" evidence="12">
    <location>
        <begin position="129"/>
        <end position="149"/>
    </location>
</feature>
<feature type="transmembrane region" description="Helical" evidence="12">
    <location>
        <begin position="282"/>
        <end position="302"/>
    </location>
</feature>
<evidence type="ECO:0000256" key="3">
    <source>
        <dbReference type="ARBA" id="ARBA00022553"/>
    </source>
</evidence>
<dbReference type="OrthoDB" id="6022667at2759"/>
<dbReference type="Pfam" id="PF00001">
    <property type="entry name" value="7tm_1"/>
    <property type="match status" value="1"/>
</dbReference>
<dbReference type="GO" id="GO:0042277">
    <property type="term" value="F:peptide binding"/>
    <property type="evidence" value="ECO:0007669"/>
    <property type="project" value="TreeGrafter"/>
</dbReference>
<dbReference type="GO" id="GO:0032870">
    <property type="term" value="P:cellular response to hormone stimulus"/>
    <property type="evidence" value="ECO:0007669"/>
    <property type="project" value="TreeGrafter"/>
</dbReference>
<dbReference type="OMA" id="KMNASSC"/>
<dbReference type="GO" id="GO:0005886">
    <property type="term" value="C:plasma membrane"/>
    <property type="evidence" value="ECO:0007669"/>
    <property type="project" value="UniProtKB-SubCell"/>
</dbReference>
<keyword evidence="5 12" id="KW-1133">Transmembrane helix</keyword>
<evidence type="ECO:0000256" key="9">
    <source>
        <dbReference type="ARBA" id="ARBA00023170"/>
    </source>
</evidence>
<comment type="caution">
    <text evidence="14">The sequence shown here is derived from an EMBL/GenBank/DDBJ whole genome shotgun (WGS) entry which is preliminary data.</text>
</comment>
<keyword evidence="8" id="KW-1015">Disulfide bond</keyword>
<dbReference type="FunFam" id="1.20.1070.10:FF:000199">
    <property type="entry name" value="Gonadotropin-releasing hormone II receptor"/>
    <property type="match status" value="1"/>
</dbReference>
<name>A0A401Q440_SCYTO</name>
<dbReference type="Proteomes" id="UP000288216">
    <property type="component" value="Unassembled WGS sequence"/>
</dbReference>
<evidence type="ECO:0000256" key="7">
    <source>
        <dbReference type="ARBA" id="ARBA00023136"/>
    </source>
</evidence>
<keyword evidence="2" id="KW-1003">Cell membrane</keyword>
<keyword evidence="4 12" id="KW-0812">Transmembrane</keyword>
<dbReference type="EMBL" id="BFAA01009529">
    <property type="protein sequence ID" value="GCB80145.1"/>
    <property type="molecule type" value="Genomic_DNA"/>
</dbReference>
<dbReference type="InterPro" id="IPR017452">
    <property type="entry name" value="GPCR_Rhodpsn_7TM"/>
</dbReference>
<dbReference type="PANTHER" id="PTHR24241">
    <property type="entry name" value="NEUROPEPTIDE RECEPTOR-RELATED G-PROTEIN COUPLED RECEPTOR"/>
    <property type="match status" value="1"/>
</dbReference>
<dbReference type="PRINTS" id="PR00529">
    <property type="entry name" value="GNADOTRPHINR"/>
</dbReference>
<keyword evidence="3" id="KW-0597">Phosphoprotein</keyword>
<dbReference type="STRING" id="75743.A0A401Q440"/>
<feature type="domain" description="G-protein coupled receptors family 1 profile" evidence="13">
    <location>
        <begin position="69"/>
        <end position="337"/>
    </location>
</feature>
<dbReference type="PROSITE" id="PS50262">
    <property type="entry name" value="G_PROTEIN_RECEP_F1_2"/>
    <property type="match status" value="1"/>
</dbReference>
<keyword evidence="6" id="KW-0297">G-protein coupled receptor</keyword>
<evidence type="ECO:0000256" key="1">
    <source>
        <dbReference type="ARBA" id="ARBA00004651"/>
    </source>
</evidence>
<keyword evidence="15" id="KW-1185">Reference proteome</keyword>
<dbReference type="PANTHER" id="PTHR24241:SF59">
    <property type="entry name" value="ADIPOKINETIC HORMONE RECEPTOR, ISOFORM C"/>
    <property type="match status" value="1"/>
</dbReference>
<dbReference type="Gene3D" id="1.20.1070.10">
    <property type="entry name" value="Rhodopsin 7-helix transmembrane proteins"/>
    <property type="match status" value="1"/>
</dbReference>
<evidence type="ECO:0000256" key="8">
    <source>
        <dbReference type="ARBA" id="ARBA00023157"/>
    </source>
</evidence>
<feature type="transmembrane region" description="Helical" evidence="12">
    <location>
        <begin position="56"/>
        <end position="78"/>
    </location>
</feature>
<evidence type="ECO:0000256" key="6">
    <source>
        <dbReference type="ARBA" id="ARBA00023040"/>
    </source>
</evidence>
<dbReference type="InterPro" id="IPR001658">
    <property type="entry name" value="GphnRH_fam_rcpt"/>
</dbReference>
<keyword evidence="9" id="KW-0675">Receptor</keyword>
<evidence type="ECO:0000256" key="10">
    <source>
        <dbReference type="ARBA" id="ARBA00023224"/>
    </source>
</evidence>
<evidence type="ECO:0000313" key="14">
    <source>
        <dbReference type="EMBL" id="GCB80145.1"/>
    </source>
</evidence>
<keyword evidence="10" id="KW-0807">Transducer</keyword>
<dbReference type="GO" id="GO:0004930">
    <property type="term" value="F:G protein-coupled receptor activity"/>
    <property type="evidence" value="ECO:0007669"/>
    <property type="project" value="UniProtKB-KW"/>
</dbReference>
<proteinExistence type="predicted"/>
<dbReference type="AlphaFoldDB" id="A0A401Q440"/>
<evidence type="ECO:0000256" key="4">
    <source>
        <dbReference type="ARBA" id="ARBA00022692"/>
    </source>
</evidence>